<dbReference type="AlphaFoldDB" id="K0IZV8"/>
<dbReference type="KEGG" id="axl:AXY_19680"/>
<name>K0IZV8_AMPXN</name>
<dbReference type="Pfam" id="PF06338">
    <property type="entry name" value="ComK"/>
    <property type="match status" value="1"/>
</dbReference>
<accession>K0IZV8</accession>
<evidence type="ECO:0000313" key="1">
    <source>
        <dbReference type="EMBL" id="BAM48100.1"/>
    </source>
</evidence>
<gene>
    <name evidence="1" type="ordered locus">AXY_19680</name>
</gene>
<protein>
    <submittedName>
        <fullName evidence="1">ComK family protein</fullName>
    </submittedName>
</protein>
<organism evidence="1 2">
    <name type="scientific">Amphibacillus xylanus (strain ATCC 51415 / DSM 6626 / JCM 7361 / LMG 17667 / NBRC 15112 / Ep01)</name>
    <dbReference type="NCBI Taxonomy" id="698758"/>
    <lineage>
        <taxon>Bacteria</taxon>
        <taxon>Bacillati</taxon>
        <taxon>Bacillota</taxon>
        <taxon>Bacilli</taxon>
        <taxon>Bacillales</taxon>
        <taxon>Bacillaceae</taxon>
        <taxon>Amphibacillus</taxon>
    </lineage>
</organism>
<dbReference type="STRING" id="698758.AXY_19680"/>
<dbReference type="Proteomes" id="UP000006294">
    <property type="component" value="Chromosome"/>
</dbReference>
<dbReference type="OrthoDB" id="2417337at2"/>
<evidence type="ECO:0000313" key="2">
    <source>
        <dbReference type="Proteomes" id="UP000006294"/>
    </source>
</evidence>
<proteinExistence type="predicted"/>
<dbReference type="RefSeq" id="WP_015010686.1">
    <property type="nucleotide sequence ID" value="NC_018704.1"/>
</dbReference>
<dbReference type="EMBL" id="AP012050">
    <property type="protein sequence ID" value="BAM48100.1"/>
    <property type="molecule type" value="Genomic_DNA"/>
</dbReference>
<dbReference type="HOGENOM" id="CLU_107920_1_0_9"/>
<dbReference type="eggNOG" id="COG4903">
    <property type="taxonomic scope" value="Bacteria"/>
</dbReference>
<dbReference type="GO" id="GO:0030420">
    <property type="term" value="P:establishment of competence for transformation"/>
    <property type="evidence" value="ECO:0007669"/>
    <property type="project" value="InterPro"/>
</dbReference>
<reference evidence="1 2" key="1">
    <citation type="submission" date="2011-01" db="EMBL/GenBank/DDBJ databases">
        <title>Whole genome sequence of Amphibacillus xylinus NBRC 15112.</title>
        <authorList>
            <person name="Nakazawa H."/>
            <person name="Katano Y."/>
            <person name="Nakamura S."/>
            <person name="Sasagawa M."/>
            <person name="Fukada J."/>
            <person name="Arai T."/>
            <person name="Sasakura N."/>
            <person name="Mochizuki D."/>
            <person name="Hosoyama A."/>
            <person name="Harada K."/>
            <person name="Horikawa H."/>
            <person name="Kato Y."/>
            <person name="Harada T."/>
            <person name="Sasaki K."/>
            <person name="Sekiguchi M."/>
            <person name="Hodoyama M."/>
            <person name="Nishiko R."/>
            <person name="Narita H."/>
            <person name="Hanamaki A."/>
            <person name="Hata C."/>
            <person name="Konno Y."/>
            <person name="Niimura Y."/>
            <person name="Yamazaki S."/>
            <person name="Fujita N."/>
        </authorList>
    </citation>
    <scope>NUCLEOTIDE SEQUENCE [LARGE SCALE GENOMIC DNA]</scope>
    <source>
        <strain evidence="2">ATCC 51415 / DSM 6626 / JCM 7361 / LMG 17667 / NBRC 15112 / Ep01</strain>
    </source>
</reference>
<keyword evidence="2" id="KW-1185">Reference proteome</keyword>
<sequence>MNKFDFRSSTYQITEDTLYIRAARKYNAVTEIEEIYQTRYTMQRSLKIIDQACIQNGSTYTGRVNAAKQLLGIHYNPPIAIDPYRGIYAFATLSPLDENCIWVITKNIIDIKHNNKGSTIYYKNNKSLHILMSKHQVDRLCAHLYKYLLIFRRD</sequence>
<dbReference type="InterPro" id="IPR010461">
    <property type="entry name" value="ComK"/>
</dbReference>